<proteinExistence type="predicted"/>
<evidence type="ECO:0000313" key="4">
    <source>
        <dbReference type="Proteomes" id="UP000243498"/>
    </source>
</evidence>
<dbReference type="OrthoDB" id="10025998at2759"/>
<sequence length="442" mass="50051">MSKLVQMTLSVTRNGQSDIMGSNYQAETKETSPWLAALSMVAPSRTTRVQLSPPTDFQQENFVQSPTPGFWISPNVTSYIMKMFKLPRYTMTITNQLRLLIGIVLISTWWITLSLRQHSAPLDVSLRVQNAWTTISDIPEEVFRPLNVSKVALMIEPRPLPHLAPLILHMMAVVPPDWRFLFIGSPKSVYSLGKSKAIEHRRKYGKLELVRLPETWKLEASEDVSRLLTDVRFYDEFLPDAEWVFRFEQDGILCANSAVGLDEWLSWSWVGSSRVQKKGKLSHTGGLSLRRVSVVRRILSFQRRRNNSEREDIWFGHRIAALPGEKVTSDFYSTISTGHVHPHKPMGYHVPERSIQLDNGASRNKNLKQILQYCPELSMILDVGLDEESIAVGDDGARNRESPGTKAKQYGIHSVENDAAGKVKGKGLIYPPEPPPFPLLHS</sequence>
<feature type="region of interest" description="Disordered" evidence="1">
    <location>
        <begin position="423"/>
        <end position="442"/>
    </location>
</feature>
<protein>
    <recommendedName>
        <fullName evidence="2">DUF5672 domain-containing protein</fullName>
    </recommendedName>
</protein>
<name>A0A167AF88_METRR</name>
<dbReference type="Proteomes" id="UP000243498">
    <property type="component" value="Unassembled WGS sequence"/>
</dbReference>
<gene>
    <name evidence="3" type="ORF">NOR_06503</name>
</gene>
<dbReference type="AlphaFoldDB" id="A0A167AF88"/>
<comment type="caution">
    <text evidence="3">The sequence shown here is derived from an EMBL/GenBank/DDBJ whole genome shotgun (WGS) entry which is preliminary data.</text>
</comment>
<evidence type="ECO:0000259" key="2">
    <source>
        <dbReference type="Pfam" id="PF18922"/>
    </source>
</evidence>
<dbReference type="STRING" id="1081105.A0A167AF88"/>
<reference evidence="3 4" key="1">
    <citation type="journal article" date="2016" name="Genome Biol. Evol.">
        <title>Divergent and convergent evolution of fungal pathogenicity.</title>
        <authorList>
            <person name="Shang Y."/>
            <person name="Xiao G."/>
            <person name="Zheng P."/>
            <person name="Cen K."/>
            <person name="Zhan S."/>
            <person name="Wang C."/>
        </authorList>
    </citation>
    <scope>NUCLEOTIDE SEQUENCE [LARGE SCALE GENOMIC DNA]</scope>
    <source>
        <strain evidence="3 4">RCEF 4871</strain>
    </source>
</reference>
<organism evidence="3 4">
    <name type="scientific">Metarhizium rileyi (strain RCEF 4871)</name>
    <name type="common">Nomuraea rileyi</name>
    <dbReference type="NCBI Taxonomy" id="1649241"/>
    <lineage>
        <taxon>Eukaryota</taxon>
        <taxon>Fungi</taxon>
        <taxon>Dikarya</taxon>
        <taxon>Ascomycota</taxon>
        <taxon>Pezizomycotina</taxon>
        <taxon>Sordariomycetes</taxon>
        <taxon>Hypocreomycetidae</taxon>
        <taxon>Hypocreales</taxon>
        <taxon>Clavicipitaceae</taxon>
        <taxon>Metarhizium</taxon>
    </lineage>
</organism>
<feature type="compositionally biased region" description="Pro residues" evidence="1">
    <location>
        <begin position="431"/>
        <end position="442"/>
    </location>
</feature>
<evidence type="ECO:0000256" key="1">
    <source>
        <dbReference type="SAM" id="MobiDB-lite"/>
    </source>
</evidence>
<dbReference type="Pfam" id="PF18922">
    <property type="entry name" value="DUF5672"/>
    <property type="match status" value="1"/>
</dbReference>
<accession>A0A167AF88</accession>
<keyword evidence="4" id="KW-1185">Reference proteome</keyword>
<evidence type="ECO:0000313" key="3">
    <source>
        <dbReference type="EMBL" id="OAA38850.1"/>
    </source>
</evidence>
<feature type="domain" description="DUF5672" evidence="2">
    <location>
        <begin position="207"/>
        <end position="349"/>
    </location>
</feature>
<dbReference type="InterPro" id="IPR043729">
    <property type="entry name" value="DUF5672"/>
</dbReference>
<dbReference type="EMBL" id="AZHC01000024">
    <property type="protein sequence ID" value="OAA38850.1"/>
    <property type="molecule type" value="Genomic_DNA"/>
</dbReference>
<feature type="region of interest" description="Disordered" evidence="1">
    <location>
        <begin position="394"/>
        <end position="413"/>
    </location>
</feature>